<protein>
    <submittedName>
        <fullName evidence="2">Uncharacterized protein</fullName>
    </submittedName>
</protein>
<dbReference type="InParanoid" id="A0A078ATT0"/>
<accession>A0A078ATT0</accession>
<keyword evidence="3" id="KW-1185">Reference proteome</keyword>
<sequence>MFAHTQRQCYVDDSQLDRSFLEVINPTIFESDGSYNHTVCAFYELFYKFTTDKVISTLGKELHSLYKEQLVLRFSAIADAMKEQMRQLHDNTITELKKACLELAKEIDAEASFFLGENPQSRTKGAAQRATETLVSPQTRSSTRSHP</sequence>
<organism evidence="2 3">
    <name type="scientific">Stylonychia lemnae</name>
    <name type="common">Ciliate</name>
    <dbReference type="NCBI Taxonomy" id="5949"/>
    <lineage>
        <taxon>Eukaryota</taxon>
        <taxon>Sar</taxon>
        <taxon>Alveolata</taxon>
        <taxon>Ciliophora</taxon>
        <taxon>Intramacronucleata</taxon>
        <taxon>Spirotrichea</taxon>
        <taxon>Stichotrichia</taxon>
        <taxon>Sporadotrichida</taxon>
        <taxon>Oxytrichidae</taxon>
        <taxon>Stylonychinae</taxon>
        <taxon>Stylonychia</taxon>
    </lineage>
</organism>
<dbReference type="Proteomes" id="UP000039865">
    <property type="component" value="Unassembled WGS sequence"/>
</dbReference>
<evidence type="ECO:0000313" key="3">
    <source>
        <dbReference type="Proteomes" id="UP000039865"/>
    </source>
</evidence>
<evidence type="ECO:0000313" key="2">
    <source>
        <dbReference type="EMBL" id="CDW84637.1"/>
    </source>
</evidence>
<reference evidence="2 3" key="1">
    <citation type="submission" date="2014-06" db="EMBL/GenBank/DDBJ databases">
        <authorList>
            <person name="Swart Estienne"/>
        </authorList>
    </citation>
    <scope>NUCLEOTIDE SEQUENCE [LARGE SCALE GENOMIC DNA]</scope>
    <source>
        <strain evidence="2 3">130c</strain>
    </source>
</reference>
<dbReference type="AlphaFoldDB" id="A0A078ATT0"/>
<name>A0A078ATT0_STYLE</name>
<gene>
    <name evidence="2" type="primary">Contig19478.g20654</name>
    <name evidence="2" type="ORF">STYLEM_13703</name>
</gene>
<dbReference type="EMBL" id="CCKQ01013016">
    <property type="protein sequence ID" value="CDW84637.1"/>
    <property type="molecule type" value="Genomic_DNA"/>
</dbReference>
<proteinExistence type="predicted"/>
<evidence type="ECO:0000256" key="1">
    <source>
        <dbReference type="SAM" id="MobiDB-lite"/>
    </source>
</evidence>
<feature type="region of interest" description="Disordered" evidence="1">
    <location>
        <begin position="118"/>
        <end position="147"/>
    </location>
</feature>
<feature type="compositionally biased region" description="Polar residues" evidence="1">
    <location>
        <begin position="130"/>
        <end position="147"/>
    </location>
</feature>